<dbReference type="Pfam" id="PF13174">
    <property type="entry name" value="TPR_6"/>
    <property type="match status" value="1"/>
</dbReference>
<feature type="region of interest" description="Disordered" evidence="1">
    <location>
        <begin position="251"/>
        <end position="294"/>
    </location>
</feature>
<accession>A0A1H8GNC2</accession>
<dbReference type="STRING" id="245187.SAMN04488003_11717"/>
<protein>
    <recommendedName>
        <fullName evidence="5">Tetratricopeptide repeat-containing protein</fullName>
    </recommendedName>
</protein>
<proteinExistence type="predicted"/>
<organism evidence="3 4">
    <name type="scientific">Loktanella fryxellensis</name>
    <dbReference type="NCBI Taxonomy" id="245187"/>
    <lineage>
        <taxon>Bacteria</taxon>
        <taxon>Pseudomonadati</taxon>
        <taxon>Pseudomonadota</taxon>
        <taxon>Alphaproteobacteria</taxon>
        <taxon>Rhodobacterales</taxon>
        <taxon>Roseobacteraceae</taxon>
        <taxon>Loktanella</taxon>
    </lineage>
</organism>
<dbReference type="Proteomes" id="UP000199585">
    <property type="component" value="Unassembled WGS sequence"/>
</dbReference>
<dbReference type="SUPFAM" id="SSF48452">
    <property type="entry name" value="TPR-like"/>
    <property type="match status" value="1"/>
</dbReference>
<evidence type="ECO:0000256" key="1">
    <source>
        <dbReference type="SAM" id="MobiDB-lite"/>
    </source>
</evidence>
<dbReference type="InterPro" id="IPR011990">
    <property type="entry name" value="TPR-like_helical_dom_sf"/>
</dbReference>
<dbReference type="InterPro" id="IPR019734">
    <property type="entry name" value="TPR_rpt"/>
</dbReference>
<feature type="compositionally biased region" description="Low complexity" evidence="1">
    <location>
        <begin position="284"/>
        <end position="294"/>
    </location>
</feature>
<evidence type="ECO:0000256" key="2">
    <source>
        <dbReference type="SAM" id="SignalP"/>
    </source>
</evidence>
<feature type="region of interest" description="Disordered" evidence="1">
    <location>
        <begin position="313"/>
        <end position="340"/>
    </location>
</feature>
<dbReference type="Gene3D" id="1.25.40.10">
    <property type="entry name" value="Tetratricopeptide repeat domain"/>
    <property type="match status" value="1"/>
</dbReference>
<keyword evidence="2" id="KW-0732">Signal</keyword>
<dbReference type="EMBL" id="FOCI01000017">
    <property type="protein sequence ID" value="SEN45315.1"/>
    <property type="molecule type" value="Genomic_DNA"/>
</dbReference>
<evidence type="ECO:0000313" key="3">
    <source>
        <dbReference type="EMBL" id="SEN45315.1"/>
    </source>
</evidence>
<sequence length="500" mass="52354">MRTAVIRRVIFRPALLLCGSALSVGLMLATPAAFAQDAPTPDDLRALRYYVEQDEQAAVTAELRRLRTAFPDWTPPEDPAALVGPTGGPAGEVDDIYAAIARGDVAAARRMLSETRRSFPDWTPPGDMTNLLATAEAQGKFDTALSRGDAEGALRIGLATPELLRCTRINNTWRLAELEQSRGRDAAALAAYRQIVGSCSGESDLIATIEKADAVASEADLRALITLAGNRLPGSRAALAAVQSRLLAGRGGADAGSAATPPAAAKPATPAAAPSAGPAPAPVAAPAAAQPATPAPGRGVVAAAAVASPLSRLPASGDGRVGSTRSAAQAGDFRDCTERSTNPRSLDIAYERAWCVYNLERPLEALALFTAAANGPLSGVVKRDARYGMALALLKQDMTDAASRIAAETDFDTSQRRTVEGIILDQRGVRAFAQGDYPAAIRYLNALETLDGSLRRDLGLLRGYAYLNGGDKATARTLFERLNSELETPESRAGLRASRS</sequence>
<feature type="signal peptide" evidence="2">
    <location>
        <begin position="1"/>
        <end position="35"/>
    </location>
</feature>
<keyword evidence="4" id="KW-1185">Reference proteome</keyword>
<name>A0A1H8GNC2_9RHOB</name>
<evidence type="ECO:0000313" key="4">
    <source>
        <dbReference type="Proteomes" id="UP000199585"/>
    </source>
</evidence>
<feature type="chain" id="PRO_5011628653" description="Tetratricopeptide repeat-containing protein" evidence="2">
    <location>
        <begin position="36"/>
        <end position="500"/>
    </location>
</feature>
<feature type="compositionally biased region" description="Low complexity" evidence="1">
    <location>
        <begin position="255"/>
        <end position="276"/>
    </location>
</feature>
<dbReference type="OrthoDB" id="7324591at2"/>
<evidence type="ECO:0008006" key="5">
    <source>
        <dbReference type="Google" id="ProtNLM"/>
    </source>
</evidence>
<gene>
    <name evidence="3" type="ORF">SAMN04488003_11717</name>
</gene>
<dbReference type="AlphaFoldDB" id="A0A1H8GNC2"/>
<reference evidence="3 4" key="1">
    <citation type="submission" date="2016-10" db="EMBL/GenBank/DDBJ databases">
        <authorList>
            <person name="de Groot N.N."/>
        </authorList>
    </citation>
    <scope>NUCLEOTIDE SEQUENCE [LARGE SCALE GENOMIC DNA]</scope>
    <source>
        <strain evidence="3 4">DSM 16213</strain>
    </source>
</reference>